<sequence>MAERHKFKPPLSPHTATETNVPDVARSIGRFPLLLPSVIPPVRDIQIYEPTLVLADSSVFKILLRRGSCSRPMTLNMSFLMPTPSLIYLFIFLFSLRSVHCSRFPQTLDTNGYYVAKEGVARQVQESDDDFNARPVSTYTVYTPNPLPTLYYNCHLMPSICNNVNKRADRSSMNYIFDRDNNRAAWRRRSPTEGQCPGSGTNKWITTHMCPEGNQPEVRYEHEGQVLNLQIPQPHVQARISKEKVSGAISTSNNIVQYLDTLPVLNPNDQPWLTTRRVYREKSIGCSWTCDEFPPASRRWTARFHKFEAGKPWGIILEKQASASPPLNSSQPRTLLLLAAAPPRVVMGNEYRNYGPYGTSSGTISEKRDISLSSSNDIQVYYPGLVSSALNKTDNGAVIAGNSEVGNPVPVHQSPDDDHFPIPIREASEMYILGQLHNGTKTTATMLGSNLTSGASISSAQSLTVANVVSSPAAGSNQSKRGPNMSGLFDFHQLSKRDGAVQCGPGMPCLDSSCCNGVTQKCGYGPDHCGVNLWHYLPAHIVATQTVNVELPEQFGSGVRNCLPCLAI</sequence>
<dbReference type="OrthoDB" id="4496865at2759"/>
<name>A0A8E2DZ35_9PEZI</name>
<dbReference type="EMBL" id="KV745484">
    <property type="protein sequence ID" value="OCK74416.1"/>
    <property type="molecule type" value="Genomic_DNA"/>
</dbReference>
<organism evidence="2 3">
    <name type="scientific">Lepidopterella palustris CBS 459.81</name>
    <dbReference type="NCBI Taxonomy" id="1314670"/>
    <lineage>
        <taxon>Eukaryota</taxon>
        <taxon>Fungi</taxon>
        <taxon>Dikarya</taxon>
        <taxon>Ascomycota</taxon>
        <taxon>Pezizomycotina</taxon>
        <taxon>Dothideomycetes</taxon>
        <taxon>Pleosporomycetidae</taxon>
        <taxon>Mytilinidiales</taxon>
        <taxon>Argynnaceae</taxon>
        <taxon>Lepidopterella</taxon>
    </lineage>
</organism>
<evidence type="ECO:0000313" key="2">
    <source>
        <dbReference type="EMBL" id="OCK74416.1"/>
    </source>
</evidence>
<keyword evidence="1" id="KW-1133">Transmembrane helix</keyword>
<evidence type="ECO:0000313" key="3">
    <source>
        <dbReference type="Proteomes" id="UP000250266"/>
    </source>
</evidence>
<evidence type="ECO:0000256" key="1">
    <source>
        <dbReference type="SAM" id="Phobius"/>
    </source>
</evidence>
<keyword evidence="3" id="KW-1185">Reference proteome</keyword>
<accession>A0A8E2DZ35</accession>
<dbReference type="Proteomes" id="UP000250266">
    <property type="component" value="Unassembled WGS sequence"/>
</dbReference>
<protein>
    <submittedName>
        <fullName evidence="2">Uncharacterized protein</fullName>
    </submittedName>
</protein>
<keyword evidence="1" id="KW-0472">Membrane</keyword>
<dbReference type="AlphaFoldDB" id="A0A8E2DZ35"/>
<feature type="transmembrane region" description="Helical" evidence="1">
    <location>
        <begin position="75"/>
        <end position="96"/>
    </location>
</feature>
<proteinExistence type="predicted"/>
<keyword evidence="1" id="KW-0812">Transmembrane</keyword>
<reference evidence="2 3" key="1">
    <citation type="journal article" date="2016" name="Nat. Commun.">
        <title>Ectomycorrhizal ecology is imprinted in the genome of the dominant symbiotic fungus Cenococcum geophilum.</title>
        <authorList>
            <consortium name="DOE Joint Genome Institute"/>
            <person name="Peter M."/>
            <person name="Kohler A."/>
            <person name="Ohm R.A."/>
            <person name="Kuo A."/>
            <person name="Krutzmann J."/>
            <person name="Morin E."/>
            <person name="Arend M."/>
            <person name="Barry K.W."/>
            <person name="Binder M."/>
            <person name="Choi C."/>
            <person name="Clum A."/>
            <person name="Copeland A."/>
            <person name="Grisel N."/>
            <person name="Haridas S."/>
            <person name="Kipfer T."/>
            <person name="LaButti K."/>
            <person name="Lindquist E."/>
            <person name="Lipzen A."/>
            <person name="Maire R."/>
            <person name="Meier B."/>
            <person name="Mihaltcheva S."/>
            <person name="Molinier V."/>
            <person name="Murat C."/>
            <person name="Poggeler S."/>
            <person name="Quandt C.A."/>
            <person name="Sperisen C."/>
            <person name="Tritt A."/>
            <person name="Tisserant E."/>
            <person name="Crous P.W."/>
            <person name="Henrissat B."/>
            <person name="Nehls U."/>
            <person name="Egli S."/>
            <person name="Spatafora J.W."/>
            <person name="Grigoriev I.V."/>
            <person name="Martin F.M."/>
        </authorList>
    </citation>
    <scope>NUCLEOTIDE SEQUENCE [LARGE SCALE GENOMIC DNA]</scope>
    <source>
        <strain evidence="2 3">CBS 459.81</strain>
    </source>
</reference>
<gene>
    <name evidence="2" type="ORF">K432DRAFT_409879</name>
</gene>